<evidence type="ECO:0000256" key="1">
    <source>
        <dbReference type="SAM" id="MobiDB-lite"/>
    </source>
</evidence>
<feature type="non-terminal residue" evidence="2">
    <location>
        <position position="1"/>
    </location>
</feature>
<feature type="region of interest" description="Disordered" evidence="1">
    <location>
        <begin position="1"/>
        <end position="22"/>
    </location>
</feature>
<dbReference type="EMBL" id="CADCTR010002782">
    <property type="protein sequence ID" value="CAA9369181.1"/>
    <property type="molecule type" value="Genomic_DNA"/>
</dbReference>
<proteinExistence type="predicted"/>
<feature type="non-terminal residue" evidence="2">
    <location>
        <position position="22"/>
    </location>
</feature>
<name>A0A6J4MUB4_9CHLR</name>
<organism evidence="2">
    <name type="scientific">uncultured Chloroflexia bacterium</name>
    <dbReference type="NCBI Taxonomy" id="1672391"/>
    <lineage>
        <taxon>Bacteria</taxon>
        <taxon>Bacillati</taxon>
        <taxon>Chloroflexota</taxon>
        <taxon>Chloroflexia</taxon>
        <taxon>environmental samples</taxon>
    </lineage>
</organism>
<evidence type="ECO:0000313" key="2">
    <source>
        <dbReference type="EMBL" id="CAA9369181.1"/>
    </source>
</evidence>
<protein>
    <submittedName>
        <fullName evidence="2">Uncharacterized protein</fullName>
    </submittedName>
</protein>
<sequence length="22" mass="2380">GRDHGRDEPLGDGRSRSVDEGL</sequence>
<dbReference type="AlphaFoldDB" id="A0A6J4MUB4"/>
<reference evidence="2" key="1">
    <citation type="submission" date="2020-02" db="EMBL/GenBank/DDBJ databases">
        <authorList>
            <person name="Meier V. D."/>
        </authorList>
    </citation>
    <scope>NUCLEOTIDE SEQUENCE</scope>
    <source>
        <strain evidence="2">AVDCRST_MAG93</strain>
    </source>
</reference>
<accession>A0A6J4MUB4</accession>
<gene>
    <name evidence="2" type="ORF">AVDCRST_MAG93-8257</name>
</gene>